<keyword evidence="7 8" id="KW-0472">Membrane</keyword>
<name>A0A8X7CS32_9ARAC</name>
<evidence type="ECO:0000256" key="9">
    <source>
        <dbReference type="RuleBase" id="RU000488"/>
    </source>
</evidence>
<evidence type="ECO:0000256" key="6">
    <source>
        <dbReference type="ARBA" id="ARBA00022989"/>
    </source>
</evidence>
<dbReference type="OrthoDB" id="276989at2759"/>
<keyword evidence="6" id="KW-1133">Transmembrane helix</keyword>
<evidence type="ECO:0000313" key="10">
    <source>
        <dbReference type="EMBL" id="GFY79143.1"/>
    </source>
</evidence>
<evidence type="ECO:0000256" key="5">
    <source>
        <dbReference type="ARBA" id="ARBA00022737"/>
    </source>
</evidence>
<comment type="caution">
    <text evidence="10">The sequence shown here is derived from an EMBL/GenBank/DDBJ whole genome shotgun (WGS) entry which is preliminary data.</text>
</comment>
<organism evidence="10 11">
    <name type="scientific">Trichonephila inaurata madagascariensis</name>
    <dbReference type="NCBI Taxonomy" id="2747483"/>
    <lineage>
        <taxon>Eukaryota</taxon>
        <taxon>Metazoa</taxon>
        <taxon>Ecdysozoa</taxon>
        <taxon>Arthropoda</taxon>
        <taxon>Chelicerata</taxon>
        <taxon>Arachnida</taxon>
        <taxon>Araneae</taxon>
        <taxon>Araneomorphae</taxon>
        <taxon>Entelegynae</taxon>
        <taxon>Araneoidea</taxon>
        <taxon>Nephilidae</taxon>
        <taxon>Trichonephila</taxon>
        <taxon>Trichonephila inaurata</taxon>
    </lineage>
</organism>
<feature type="repeat" description="Solcar" evidence="8">
    <location>
        <begin position="181"/>
        <end position="269"/>
    </location>
</feature>
<dbReference type="GO" id="GO:0016020">
    <property type="term" value="C:membrane"/>
    <property type="evidence" value="ECO:0007669"/>
    <property type="project" value="UniProtKB-SubCell"/>
</dbReference>
<gene>
    <name evidence="10" type="primary">slc25a26</name>
    <name evidence="10" type="ORF">TNIN_305031</name>
</gene>
<evidence type="ECO:0000256" key="8">
    <source>
        <dbReference type="PROSITE-ProRule" id="PRU00282"/>
    </source>
</evidence>
<dbReference type="FunFam" id="1.50.40.10:FF:000199">
    <property type="entry name" value="Predicted protein"/>
    <property type="match status" value="1"/>
</dbReference>
<evidence type="ECO:0000313" key="11">
    <source>
        <dbReference type="Proteomes" id="UP000886998"/>
    </source>
</evidence>
<dbReference type="PANTHER" id="PTHR45667">
    <property type="entry name" value="S-ADENOSYLMETHIONINE MITOCHONDRIAL CARRIER PROTEIN"/>
    <property type="match status" value="1"/>
</dbReference>
<dbReference type="EMBL" id="BMAV01023430">
    <property type="protein sequence ID" value="GFY79143.1"/>
    <property type="molecule type" value="Genomic_DNA"/>
</dbReference>
<comment type="subcellular location">
    <subcellularLocation>
        <location evidence="1">Membrane</location>
        <topology evidence="1">Multi-pass membrane protein</topology>
    </subcellularLocation>
</comment>
<dbReference type="PROSITE" id="PS50920">
    <property type="entry name" value="SOLCAR"/>
    <property type="match status" value="3"/>
</dbReference>
<keyword evidence="4 8" id="KW-0812">Transmembrane</keyword>
<comment type="similarity">
    <text evidence="2 9">Belongs to the mitochondrial carrier (TC 2.A.29) family.</text>
</comment>
<evidence type="ECO:0000256" key="2">
    <source>
        <dbReference type="ARBA" id="ARBA00006375"/>
    </source>
</evidence>
<accession>A0A8X7CS32</accession>
<dbReference type="Pfam" id="PF00153">
    <property type="entry name" value="Mito_carr"/>
    <property type="match status" value="3"/>
</dbReference>
<evidence type="ECO:0000256" key="1">
    <source>
        <dbReference type="ARBA" id="ARBA00004141"/>
    </source>
</evidence>
<dbReference type="Gene3D" id="1.50.40.10">
    <property type="entry name" value="Mitochondrial carrier domain"/>
    <property type="match status" value="1"/>
</dbReference>
<keyword evidence="11" id="KW-1185">Reference proteome</keyword>
<feature type="repeat" description="Solcar" evidence="8">
    <location>
        <begin position="90"/>
        <end position="172"/>
    </location>
</feature>
<reference evidence="10" key="1">
    <citation type="submission" date="2020-08" db="EMBL/GenBank/DDBJ databases">
        <title>Multicomponent nature underlies the extraordinary mechanical properties of spider dragline silk.</title>
        <authorList>
            <person name="Kono N."/>
            <person name="Nakamura H."/>
            <person name="Mori M."/>
            <person name="Yoshida Y."/>
            <person name="Ohtoshi R."/>
            <person name="Malay A.D."/>
            <person name="Moran D.A.P."/>
            <person name="Tomita M."/>
            <person name="Numata K."/>
            <person name="Arakawa K."/>
        </authorList>
    </citation>
    <scope>NUCLEOTIDE SEQUENCE</scope>
</reference>
<evidence type="ECO:0000256" key="7">
    <source>
        <dbReference type="ARBA" id="ARBA00023136"/>
    </source>
</evidence>
<evidence type="ECO:0000256" key="3">
    <source>
        <dbReference type="ARBA" id="ARBA00022448"/>
    </source>
</evidence>
<dbReference type="InterPro" id="IPR023395">
    <property type="entry name" value="MCP_dom_sf"/>
</dbReference>
<dbReference type="InterPro" id="IPR018108">
    <property type="entry name" value="MCP_transmembrane"/>
</dbReference>
<proteinExistence type="inferred from homology"/>
<evidence type="ECO:0000256" key="4">
    <source>
        <dbReference type="ARBA" id="ARBA00022692"/>
    </source>
</evidence>
<protein>
    <submittedName>
        <fullName evidence="10">S-adenosylmethionine mitochondrial carrier protein</fullName>
    </submittedName>
</protein>
<keyword evidence="3 9" id="KW-0813">Transport</keyword>
<sequence>MEGSNSKSQFVVTLMAGAMAGLSVDLSLFPLDTIKTRLQSSQGFWKAGGLRNIYAGIGSVAVGSSPGSAAFFCTYEVIKSVCYNSTSPKYHSFVHMFAASCGEVVSCIVRVPTEVIKQRAQANSNLSSWSVLRTTIKVEGLRGLYRGYFSTVFREIPFSFIQFPLWEQFKYIWQTKQGFSVKPWQSSVCGAVAGGIAAGITTPLDVAKTRIMLAKKGTMAASGNIIPVIKDIWLERGISGLFSGVCPRVLWISIGGAIFFGAYEKTKDVLFSIQTTL</sequence>
<keyword evidence="5" id="KW-0677">Repeat</keyword>
<dbReference type="SUPFAM" id="SSF103506">
    <property type="entry name" value="Mitochondrial carrier"/>
    <property type="match status" value="1"/>
</dbReference>
<feature type="repeat" description="Solcar" evidence="8">
    <location>
        <begin position="8"/>
        <end position="81"/>
    </location>
</feature>
<dbReference type="FunFam" id="1.50.40.10:FF:000112">
    <property type="entry name" value="Mitochondrial carrier protein (Pet8), putative"/>
    <property type="match status" value="1"/>
</dbReference>
<dbReference type="Proteomes" id="UP000886998">
    <property type="component" value="Unassembled WGS sequence"/>
</dbReference>
<dbReference type="AlphaFoldDB" id="A0A8X7CS32"/>